<accession>A0A5B7FRE3</accession>
<name>A0A5B7FRE3_PORTR</name>
<feature type="compositionally biased region" description="Basic residues" evidence="1">
    <location>
        <begin position="32"/>
        <end position="45"/>
    </location>
</feature>
<protein>
    <submittedName>
        <fullName evidence="2">Uncharacterized protein</fullName>
    </submittedName>
</protein>
<reference evidence="2 3" key="1">
    <citation type="submission" date="2019-05" db="EMBL/GenBank/DDBJ databases">
        <title>Another draft genome of Portunus trituberculatus and its Hox gene families provides insights of decapod evolution.</title>
        <authorList>
            <person name="Jeong J.-H."/>
            <person name="Song I."/>
            <person name="Kim S."/>
            <person name="Choi T."/>
            <person name="Kim D."/>
            <person name="Ryu S."/>
            <person name="Kim W."/>
        </authorList>
    </citation>
    <scope>NUCLEOTIDE SEQUENCE [LARGE SCALE GENOMIC DNA]</scope>
    <source>
        <tissue evidence="2">Muscle</tissue>
    </source>
</reference>
<dbReference type="Proteomes" id="UP000324222">
    <property type="component" value="Unassembled WGS sequence"/>
</dbReference>
<proteinExistence type="predicted"/>
<evidence type="ECO:0000256" key="1">
    <source>
        <dbReference type="SAM" id="MobiDB-lite"/>
    </source>
</evidence>
<sequence>MMQVNLQHAHQRPCSGRWPLRLPCPPRPQPLRPRHTHLKHKKHKTLQRATVIMRIVTVNVTLLFHKAGGGGGRHAHPAHHLHLHCVTLTEESRPRPRLPRWPGRQLVHPALHHNHHYYASHRYQHRSTTTSLNPPHPHTPQQVRNSFRRNKQPRNVPDIPSCPAAGYEAPHPHPPPTSLHFPKSLLLHHTPKEHPP</sequence>
<keyword evidence="3" id="KW-1185">Reference proteome</keyword>
<organism evidence="2 3">
    <name type="scientific">Portunus trituberculatus</name>
    <name type="common">Swimming crab</name>
    <name type="synonym">Neptunus trituberculatus</name>
    <dbReference type="NCBI Taxonomy" id="210409"/>
    <lineage>
        <taxon>Eukaryota</taxon>
        <taxon>Metazoa</taxon>
        <taxon>Ecdysozoa</taxon>
        <taxon>Arthropoda</taxon>
        <taxon>Crustacea</taxon>
        <taxon>Multicrustacea</taxon>
        <taxon>Malacostraca</taxon>
        <taxon>Eumalacostraca</taxon>
        <taxon>Eucarida</taxon>
        <taxon>Decapoda</taxon>
        <taxon>Pleocyemata</taxon>
        <taxon>Brachyura</taxon>
        <taxon>Eubrachyura</taxon>
        <taxon>Portunoidea</taxon>
        <taxon>Portunidae</taxon>
        <taxon>Portuninae</taxon>
        <taxon>Portunus</taxon>
    </lineage>
</organism>
<feature type="compositionally biased region" description="Polar residues" evidence="1">
    <location>
        <begin position="126"/>
        <end position="145"/>
    </location>
</feature>
<feature type="region of interest" description="Disordered" evidence="1">
    <location>
        <begin position="124"/>
        <end position="196"/>
    </location>
</feature>
<comment type="caution">
    <text evidence="2">The sequence shown here is derived from an EMBL/GenBank/DDBJ whole genome shotgun (WGS) entry which is preliminary data.</text>
</comment>
<gene>
    <name evidence="2" type="ORF">E2C01_044177</name>
</gene>
<dbReference type="AlphaFoldDB" id="A0A5B7FRE3"/>
<evidence type="ECO:0000313" key="2">
    <source>
        <dbReference type="EMBL" id="MPC50350.1"/>
    </source>
</evidence>
<dbReference type="EMBL" id="VSRR010009450">
    <property type="protein sequence ID" value="MPC50350.1"/>
    <property type="molecule type" value="Genomic_DNA"/>
</dbReference>
<feature type="region of interest" description="Disordered" evidence="1">
    <location>
        <begin position="26"/>
        <end position="45"/>
    </location>
</feature>
<evidence type="ECO:0000313" key="3">
    <source>
        <dbReference type="Proteomes" id="UP000324222"/>
    </source>
</evidence>